<name>A0AAV4CKI7_9GAST</name>
<dbReference type="Proteomes" id="UP000735302">
    <property type="component" value="Unassembled WGS sequence"/>
</dbReference>
<dbReference type="EMBL" id="BLXT01006573">
    <property type="protein sequence ID" value="GFO32232.1"/>
    <property type="molecule type" value="Genomic_DNA"/>
</dbReference>
<evidence type="ECO:0000256" key="1">
    <source>
        <dbReference type="ARBA" id="ARBA00009884"/>
    </source>
</evidence>
<comment type="similarity">
    <text evidence="1">Belongs to the STXBP/unc-18/SEC1 family.</text>
</comment>
<dbReference type="InterPro" id="IPR001619">
    <property type="entry name" value="Sec1-like"/>
</dbReference>
<organism evidence="2 3">
    <name type="scientific">Plakobranchus ocellatus</name>
    <dbReference type="NCBI Taxonomy" id="259542"/>
    <lineage>
        <taxon>Eukaryota</taxon>
        <taxon>Metazoa</taxon>
        <taxon>Spiralia</taxon>
        <taxon>Lophotrochozoa</taxon>
        <taxon>Mollusca</taxon>
        <taxon>Gastropoda</taxon>
        <taxon>Heterobranchia</taxon>
        <taxon>Euthyneura</taxon>
        <taxon>Panpulmonata</taxon>
        <taxon>Sacoglossa</taxon>
        <taxon>Placobranchoidea</taxon>
        <taxon>Plakobranchidae</taxon>
        <taxon>Plakobranchus</taxon>
    </lineage>
</organism>
<reference evidence="2 3" key="1">
    <citation type="journal article" date="2021" name="Elife">
        <title>Chloroplast acquisition without the gene transfer in kleptoplastic sea slugs, Plakobranchus ocellatus.</title>
        <authorList>
            <person name="Maeda T."/>
            <person name="Takahashi S."/>
            <person name="Yoshida T."/>
            <person name="Shimamura S."/>
            <person name="Takaki Y."/>
            <person name="Nagai Y."/>
            <person name="Toyoda A."/>
            <person name="Suzuki Y."/>
            <person name="Arimoto A."/>
            <person name="Ishii H."/>
            <person name="Satoh N."/>
            <person name="Nishiyama T."/>
            <person name="Hasebe M."/>
            <person name="Maruyama T."/>
            <person name="Minagawa J."/>
            <person name="Obokata J."/>
            <person name="Shigenobu S."/>
        </authorList>
    </citation>
    <scope>NUCLEOTIDE SEQUENCE [LARGE SCALE GENOMIC DNA]</scope>
</reference>
<protein>
    <submittedName>
        <fullName evidence="2">Sec1 family domain-containing protein 2-like</fullName>
    </submittedName>
</protein>
<gene>
    <name evidence="2" type="ORF">PoB_005873700</name>
</gene>
<accession>A0AAV4CKI7</accession>
<dbReference type="GO" id="GO:0016192">
    <property type="term" value="P:vesicle-mediated transport"/>
    <property type="evidence" value="ECO:0007669"/>
    <property type="project" value="InterPro"/>
</dbReference>
<evidence type="ECO:0000313" key="3">
    <source>
        <dbReference type="Proteomes" id="UP000735302"/>
    </source>
</evidence>
<dbReference type="PANTHER" id="PTHR11679">
    <property type="entry name" value="VESICLE PROTEIN SORTING-ASSOCIATED"/>
    <property type="match status" value="1"/>
</dbReference>
<keyword evidence="3" id="KW-1185">Reference proteome</keyword>
<proteinExistence type="inferred from homology"/>
<comment type="caution">
    <text evidence="2">The sequence shown here is derived from an EMBL/GenBank/DDBJ whole genome shotgun (WGS) entry which is preliminary data.</text>
</comment>
<dbReference type="SUPFAM" id="SSF56815">
    <property type="entry name" value="Sec1/munc18-like (SM) proteins"/>
    <property type="match status" value="1"/>
</dbReference>
<evidence type="ECO:0000313" key="2">
    <source>
        <dbReference type="EMBL" id="GFO32232.1"/>
    </source>
</evidence>
<sequence>MFGIEVCPRLFIAPAFSSMFPLLPSDVKQVAYQHNSGHHSSHDARSLDHLSDLELSHLPVALQAEIQELSSGLHALLQSLDVREDIYSVGHTARLVATQLDSYPPARARRKATQARASLILLDRTLDLTPVLIHQSDTLLDRLTNTLEPLPGHRNDRLVDMSALTHVVKNPTPGTILPGSLAPTNVAQRPSHLTSLVFKKQKEAVMEVNRKLVEAASAEKLPLNLGGSRPGRVSSELLDTTLASFRGKYTIIKKHLDLLQVAMATSQSLRRLSQRADAALAAEKNLVQALSESLYGDGSLSALALLSRLVDKEMKASTTDRELNLDDLLCLLTFTFSLSAGDCGHPEEASDLRENLAKWILQESTELPPLTRQIVGEQVTESILTDQVESVWERLEGVGASREDLSQFRGIIGTLADELVSDRGVVGTLADELDSDRGIIGTLADELVSDSGIDELVSDRGIIGTLADELVSDRGVIGTLADELVSDSGIVGTLADELVSDRGVIGTLADELVSDRGIIGTLADELS</sequence>
<dbReference type="AlphaFoldDB" id="A0AAV4CKI7"/>
<dbReference type="InterPro" id="IPR036045">
    <property type="entry name" value="Sec1-like_sf"/>
</dbReference>